<feature type="chain" id="PRO_5039666667" description="Peptidase inhibitor family I36" evidence="1">
    <location>
        <begin position="23"/>
        <end position="121"/>
    </location>
</feature>
<evidence type="ECO:0008006" key="4">
    <source>
        <dbReference type="Google" id="ProtNLM"/>
    </source>
</evidence>
<keyword evidence="3" id="KW-1185">Reference proteome</keyword>
<evidence type="ECO:0000313" key="2">
    <source>
        <dbReference type="EMBL" id="MBG6134175.1"/>
    </source>
</evidence>
<keyword evidence="1" id="KW-0732">Signal</keyword>
<accession>A0A8J7KDM5</accession>
<proteinExistence type="predicted"/>
<gene>
    <name evidence="2" type="ORF">IW245_000369</name>
</gene>
<dbReference type="EMBL" id="JADOUF010000001">
    <property type="protein sequence ID" value="MBG6134175.1"/>
    <property type="molecule type" value="Genomic_DNA"/>
</dbReference>
<reference evidence="2" key="1">
    <citation type="submission" date="2020-11" db="EMBL/GenBank/DDBJ databases">
        <title>Sequencing the genomes of 1000 actinobacteria strains.</title>
        <authorList>
            <person name="Klenk H.-P."/>
        </authorList>
    </citation>
    <scope>NUCLEOTIDE SEQUENCE</scope>
    <source>
        <strain evidence="2">DSM 45356</strain>
    </source>
</reference>
<dbReference type="RefSeq" id="WP_197001439.1">
    <property type="nucleotide sequence ID" value="NZ_BONS01000026.1"/>
</dbReference>
<name>A0A8J7KDM5_9ACTN</name>
<sequence>MSVRTFVRAAALAATMSGLALAATANPASAGSEIYCDGGSSCVSAQTLASNSNHQVCFGGTLNTWSLSFGTVELWDLDTATKVGTQNIYSQAYKSSCVGGLYGRNYYVVGRGTNVRAEAWN</sequence>
<feature type="signal peptide" evidence="1">
    <location>
        <begin position="1"/>
        <end position="22"/>
    </location>
</feature>
<evidence type="ECO:0000313" key="3">
    <source>
        <dbReference type="Proteomes" id="UP000622552"/>
    </source>
</evidence>
<protein>
    <recommendedName>
        <fullName evidence="4">Peptidase inhibitor family I36</fullName>
    </recommendedName>
</protein>
<evidence type="ECO:0000256" key="1">
    <source>
        <dbReference type="SAM" id="SignalP"/>
    </source>
</evidence>
<dbReference type="Proteomes" id="UP000622552">
    <property type="component" value="Unassembled WGS sequence"/>
</dbReference>
<dbReference type="AlphaFoldDB" id="A0A8J7KDM5"/>
<comment type="caution">
    <text evidence="2">The sequence shown here is derived from an EMBL/GenBank/DDBJ whole genome shotgun (WGS) entry which is preliminary data.</text>
</comment>
<organism evidence="2 3">
    <name type="scientific">Longispora fulva</name>
    <dbReference type="NCBI Taxonomy" id="619741"/>
    <lineage>
        <taxon>Bacteria</taxon>
        <taxon>Bacillati</taxon>
        <taxon>Actinomycetota</taxon>
        <taxon>Actinomycetes</taxon>
        <taxon>Micromonosporales</taxon>
        <taxon>Micromonosporaceae</taxon>
        <taxon>Longispora</taxon>
    </lineage>
</organism>